<protein>
    <submittedName>
        <fullName evidence="2">Uncharacterized protein</fullName>
    </submittedName>
</protein>
<sequence length="296" mass="34214">MLSTTTNLLRTQTRTSNFSTLQSAIPRKKNTIRSSLRPSRLFTQKYQVQKSASTHEKALAALARLSKRDPPRHPSKRTPGNESRDNLADRVEKALKEAGLRTWGFPIYRCTYQNDSNWAEFLDRFQTTVVEDRALFEGASTATIREHFQRWATTAIQEESGGSPDMIRYSNVEAARYRFCLFVDEKSLQSVLRAPIDDCINKDAFVNMLYGWWKPESIEDFSQEDLEDVDKPEDLLDDGYDPIEGCTLRDVGWMKVALCDAGLEGFIKMGEYGEWERLYERPHEICYNISNFHARR</sequence>
<gene>
    <name evidence="2" type="ORF">IFM53868_02157</name>
</gene>
<accession>A0ABQ1AAT3</accession>
<evidence type="ECO:0000256" key="1">
    <source>
        <dbReference type="SAM" id="MobiDB-lite"/>
    </source>
</evidence>
<keyword evidence="3" id="KW-1185">Reference proteome</keyword>
<evidence type="ECO:0000313" key="3">
    <source>
        <dbReference type="Proteomes" id="UP000465266"/>
    </source>
</evidence>
<proteinExistence type="predicted"/>
<comment type="caution">
    <text evidence="2">The sequence shown here is derived from an EMBL/GenBank/DDBJ whole genome shotgun (WGS) entry which is preliminary data.</text>
</comment>
<organism evidence="2 3">
    <name type="scientific">Aspergillus udagawae</name>
    <dbReference type="NCBI Taxonomy" id="91492"/>
    <lineage>
        <taxon>Eukaryota</taxon>
        <taxon>Fungi</taxon>
        <taxon>Dikarya</taxon>
        <taxon>Ascomycota</taxon>
        <taxon>Pezizomycotina</taxon>
        <taxon>Eurotiomycetes</taxon>
        <taxon>Eurotiomycetidae</taxon>
        <taxon>Eurotiales</taxon>
        <taxon>Aspergillaceae</taxon>
        <taxon>Aspergillus</taxon>
        <taxon>Aspergillus subgen. Fumigati</taxon>
    </lineage>
</organism>
<reference evidence="2 3" key="1">
    <citation type="submission" date="2020-01" db="EMBL/GenBank/DDBJ databases">
        <title>Draft genome sequence of Aspergillus udagawae IFM 53868.</title>
        <authorList>
            <person name="Takahashi H."/>
            <person name="Yaguchi T."/>
        </authorList>
    </citation>
    <scope>NUCLEOTIDE SEQUENCE [LARGE SCALE GENOMIC DNA]</scope>
    <source>
        <strain evidence="2 3">IFM 53868</strain>
    </source>
</reference>
<feature type="region of interest" description="Disordered" evidence="1">
    <location>
        <begin position="63"/>
        <end position="87"/>
    </location>
</feature>
<evidence type="ECO:0000313" key="2">
    <source>
        <dbReference type="EMBL" id="GFF77704.1"/>
    </source>
</evidence>
<dbReference type="Proteomes" id="UP000465266">
    <property type="component" value="Unassembled WGS sequence"/>
</dbReference>
<dbReference type="EMBL" id="BLKG01000014">
    <property type="protein sequence ID" value="GFF77704.1"/>
    <property type="molecule type" value="Genomic_DNA"/>
</dbReference>
<name>A0ABQ1AAT3_9EURO</name>